<dbReference type="InterPro" id="IPR011990">
    <property type="entry name" value="TPR-like_helical_dom_sf"/>
</dbReference>
<keyword evidence="4" id="KW-0802">TPR repeat</keyword>
<evidence type="ECO:0000256" key="4">
    <source>
        <dbReference type="ARBA" id="ARBA00022803"/>
    </source>
</evidence>
<evidence type="ECO:0000313" key="7">
    <source>
        <dbReference type="EMBL" id="JAV23956.1"/>
    </source>
</evidence>
<evidence type="ECO:0000256" key="1">
    <source>
        <dbReference type="ARBA" id="ARBA00004496"/>
    </source>
</evidence>
<sequence length="320" mass="36604">MDPCVDDESKIVKRTLHAGTRAVPFRDGTRVKFHYQTRKLDGTVLDDSRTGPGKPMELVLGKKFKLEVWEVCVQKMALGEVASFRCDKSLVQQYPFVAKTIRDAAKPSDQRKHCCGMTIQNEGIGYGDLDELFNCPQDLEFVLEVVAVEDPDEYRKDSWQLSDDEKLGQVRQLREKGNECYARKDLAGAIEAYAYAAGLIEQLMLKEKPHDTEWNELAALKVPLLLNYSQCKLLERDFYAVIEHCSEVLDKYERDSVKALFRRAKAHVGAWNPDRARADFERAATLDPTLGPAVAKELRQLQELVRLKDVEDKLKFQKMF</sequence>
<comment type="catalytic activity">
    <reaction evidence="5">
        <text>[protein]-peptidylproline (omega=180) = [protein]-peptidylproline (omega=0)</text>
        <dbReference type="Rhea" id="RHEA:16237"/>
        <dbReference type="Rhea" id="RHEA-COMP:10747"/>
        <dbReference type="Rhea" id="RHEA-COMP:10748"/>
        <dbReference type="ChEBI" id="CHEBI:83833"/>
        <dbReference type="ChEBI" id="CHEBI:83834"/>
        <dbReference type="EC" id="5.2.1.8"/>
    </reaction>
</comment>
<comment type="subcellular location">
    <subcellularLocation>
        <location evidence="1">Cytoplasm</location>
    </subcellularLocation>
</comment>
<evidence type="ECO:0000256" key="3">
    <source>
        <dbReference type="ARBA" id="ARBA00022737"/>
    </source>
</evidence>
<dbReference type="AlphaFoldDB" id="A0A1Q3F8T3"/>
<dbReference type="PROSITE" id="PS50059">
    <property type="entry name" value="FKBP_PPIASE"/>
    <property type="match status" value="1"/>
</dbReference>
<dbReference type="InterPro" id="IPR001179">
    <property type="entry name" value="PPIase_FKBP_dom"/>
</dbReference>
<dbReference type="EMBL" id="GFDL01011089">
    <property type="protein sequence ID" value="JAV23956.1"/>
    <property type="molecule type" value="Transcribed_RNA"/>
</dbReference>
<keyword evidence="2" id="KW-0963">Cytoplasm</keyword>
<dbReference type="InterPro" id="IPR039663">
    <property type="entry name" value="AIP/AIPL1/TTC9"/>
</dbReference>
<dbReference type="FunFam" id="1.25.40.10:FF:000052">
    <property type="entry name" value="Aryl-hydrocarbon-interacting protein-like 1"/>
    <property type="match status" value="1"/>
</dbReference>
<protein>
    <recommendedName>
        <fullName evidence="5">peptidylprolyl isomerase</fullName>
        <ecNumber evidence="5">5.2.1.8</ecNumber>
    </recommendedName>
</protein>
<keyword evidence="5" id="KW-0697">Rotamase</keyword>
<proteinExistence type="predicted"/>
<dbReference type="InterPro" id="IPR046357">
    <property type="entry name" value="PPIase_dom_sf"/>
</dbReference>
<reference evidence="7" key="1">
    <citation type="submission" date="2017-01" db="EMBL/GenBank/DDBJ databases">
        <title>A deep insight into the sialotranscriptome of adult male and female Cluex tarsalis mosquitoes.</title>
        <authorList>
            <person name="Ribeiro J.M."/>
            <person name="Moreira F."/>
            <person name="Bernard K.A."/>
            <person name="Calvo E."/>
        </authorList>
    </citation>
    <scope>NUCLEOTIDE SEQUENCE</scope>
    <source>
        <strain evidence="7">Kern County</strain>
        <tissue evidence="7">Salivary glands</tissue>
    </source>
</reference>
<dbReference type="SUPFAM" id="SSF54534">
    <property type="entry name" value="FKBP-like"/>
    <property type="match status" value="1"/>
</dbReference>
<accession>A0A1Q3F8T3</accession>
<keyword evidence="5" id="KW-0413">Isomerase</keyword>
<feature type="domain" description="PPIase FKBP-type" evidence="6">
    <location>
        <begin position="28"/>
        <end position="80"/>
    </location>
</feature>
<dbReference type="Gene3D" id="1.25.40.10">
    <property type="entry name" value="Tetratricopeptide repeat domain"/>
    <property type="match status" value="1"/>
</dbReference>
<evidence type="ECO:0000259" key="6">
    <source>
        <dbReference type="PROSITE" id="PS50059"/>
    </source>
</evidence>
<evidence type="ECO:0000256" key="5">
    <source>
        <dbReference type="PROSITE-ProRule" id="PRU00277"/>
    </source>
</evidence>
<dbReference type="PANTHER" id="PTHR11242">
    <property type="entry name" value="ARYL HYDROCARBON RECEPTOR INTERACTING PROTEIN RELATED"/>
    <property type="match status" value="1"/>
</dbReference>
<dbReference type="GO" id="GO:0003755">
    <property type="term" value="F:peptidyl-prolyl cis-trans isomerase activity"/>
    <property type="evidence" value="ECO:0007669"/>
    <property type="project" value="UniProtKB-KW"/>
</dbReference>
<dbReference type="Gene3D" id="3.10.50.40">
    <property type="match status" value="1"/>
</dbReference>
<dbReference type="PANTHER" id="PTHR11242:SF0">
    <property type="entry name" value="TPR_REGION DOMAIN-CONTAINING PROTEIN"/>
    <property type="match status" value="1"/>
</dbReference>
<dbReference type="InterPro" id="IPR056277">
    <property type="entry name" value="PPIase_AIP"/>
</dbReference>
<dbReference type="EC" id="5.2.1.8" evidence="5"/>
<keyword evidence="3" id="KW-0677">Repeat</keyword>
<dbReference type="Pfam" id="PF23322">
    <property type="entry name" value="PPIase_AIP"/>
    <property type="match status" value="1"/>
</dbReference>
<dbReference type="GO" id="GO:0005737">
    <property type="term" value="C:cytoplasm"/>
    <property type="evidence" value="ECO:0007669"/>
    <property type="project" value="UniProtKB-SubCell"/>
</dbReference>
<organism evidence="7">
    <name type="scientific">Culex tarsalis</name>
    <name type="common">Encephalitis mosquito</name>
    <dbReference type="NCBI Taxonomy" id="7177"/>
    <lineage>
        <taxon>Eukaryota</taxon>
        <taxon>Metazoa</taxon>
        <taxon>Ecdysozoa</taxon>
        <taxon>Arthropoda</taxon>
        <taxon>Hexapoda</taxon>
        <taxon>Insecta</taxon>
        <taxon>Pterygota</taxon>
        <taxon>Neoptera</taxon>
        <taxon>Endopterygota</taxon>
        <taxon>Diptera</taxon>
        <taxon>Nematocera</taxon>
        <taxon>Culicoidea</taxon>
        <taxon>Culicidae</taxon>
        <taxon>Culicinae</taxon>
        <taxon>Culicini</taxon>
        <taxon>Culex</taxon>
        <taxon>Culex</taxon>
    </lineage>
</organism>
<dbReference type="SUPFAM" id="SSF48452">
    <property type="entry name" value="TPR-like"/>
    <property type="match status" value="1"/>
</dbReference>
<name>A0A1Q3F8T3_CULTA</name>
<evidence type="ECO:0000256" key="2">
    <source>
        <dbReference type="ARBA" id="ARBA00022490"/>
    </source>
</evidence>
<keyword evidence="7" id="KW-0675">Receptor</keyword>